<dbReference type="PANTHER" id="PTHR43605">
    <property type="entry name" value="ACYL-COENZYME A SYNTHETASE"/>
    <property type="match status" value="1"/>
</dbReference>
<dbReference type="FunFam" id="3.30.300.30:FF:000005">
    <property type="entry name" value="Acyl-coenzyme A synthetase ACSM5, mitochondrial"/>
    <property type="match status" value="1"/>
</dbReference>
<dbReference type="RefSeq" id="WP_039397568.1">
    <property type="nucleotide sequence ID" value="NZ_CP010431.2"/>
</dbReference>
<dbReference type="Pfam" id="PF00501">
    <property type="entry name" value="AMP-binding"/>
    <property type="match status" value="1"/>
</dbReference>
<evidence type="ECO:0000313" key="8">
    <source>
        <dbReference type="EMBL" id="SNU84011.1"/>
    </source>
</evidence>
<evidence type="ECO:0000256" key="3">
    <source>
        <dbReference type="ARBA" id="ARBA00022741"/>
    </source>
</evidence>
<dbReference type="InterPro" id="IPR049515">
    <property type="entry name" value="MACS_put"/>
</dbReference>
<feature type="domain" description="AMP-dependent synthetase/ligase" evidence="6">
    <location>
        <begin position="66"/>
        <end position="444"/>
    </location>
</feature>
<evidence type="ECO:0000256" key="5">
    <source>
        <dbReference type="SAM" id="MobiDB-lite"/>
    </source>
</evidence>
<dbReference type="InterPro" id="IPR000873">
    <property type="entry name" value="AMP-dep_synth/lig_dom"/>
</dbReference>
<dbReference type="FunFam" id="3.40.50.12780:FF:000063">
    <property type="entry name" value="Acetyl-coenzyme A synthetase"/>
    <property type="match status" value="1"/>
</dbReference>
<dbReference type="PROSITE" id="PS00455">
    <property type="entry name" value="AMP_BINDING"/>
    <property type="match status" value="1"/>
</dbReference>
<dbReference type="Gene3D" id="3.30.300.30">
    <property type="match status" value="1"/>
</dbReference>
<dbReference type="GO" id="GO:0003987">
    <property type="term" value="F:acetate-CoA ligase activity"/>
    <property type="evidence" value="ECO:0007669"/>
    <property type="project" value="UniProtKB-EC"/>
</dbReference>
<dbReference type="InterPro" id="IPR042099">
    <property type="entry name" value="ANL_N_sf"/>
</dbReference>
<evidence type="ECO:0000256" key="4">
    <source>
        <dbReference type="ARBA" id="ARBA00022840"/>
    </source>
</evidence>
<dbReference type="GO" id="GO:0005524">
    <property type="term" value="F:ATP binding"/>
    <property type="evidence" value="ECO:0007669"/>
    <property type="project" value="UniProtKB-KW"/>
</dbReference>
<evidence type="ECO:0000256" key="2">
    <source>
        <dbReference type="ARBA" id="ARBA00022598"/>
    </source>
</evidence>
<dbReference type="GeneID" id="88094431"/>
<feature type="compositionally biased region" description="Low complexity" evidence="5">
    <location>
        <begin position="25"/>
        <end position="35"/>
    </location>
</feature>
<evidence type="ECO:0000259" key="6">
    <source>
        <dbReference type="Pfam" id="PF00501"/>
    </source>
</evidence>
<dbReference type="InterPro" id="IPR020845">
    <property type="entry name" value="AMP-binding_CS"/>
</dbReference>
<feature type="domain" description="AMP-binding enzyme C-terminal" evidence="7">
    <location>
        <begin position="495"/>
        <end position="572"/>
    </location>
</feature>
<keyword evidence="4" id="KW-0067">ATP-binding</keyword>
<dbReference type="CDD" id="cd05971">
    <property type="entry name" value="MACS_like_3"/>
    <property type="match status" value="1"/>
</dbReference>
<evidence type="ECO:0000256" key="1">
    <source>
        <dbReference type="ARBA" id="ARBA00006432"/>
    </source>
</evidence>
<dbReference type="STRING" id="93222.NA29_13090"/>
<keyword evidence="3" id="KW-0547">Nucleotide-binding</keyword>
<dbReference type="OrthoDB" id="9766486at2"/>
<evidence type="ECO:0000259" key="7">
    <source>
        <dbReference type="Pfam" id="PF13193"/>
    </source>
</evidence>
<dbReference type="GO" id="GO:0006633">
    <property type="term" value="P:fatty acid biosynthetic process"/>
    <property type="evidence" value="ECO:0007669"/>
    <property type="project" value="TreeGrafter"/>
</dbReference>
<dbReference type="PANTHER" id="PTHR43605:SF10">
    <property type="entry name" value="ACYL-COA SYNTHETASE MEDIUM CHAIN FAMILY MEMBER 3"/>
    <property type="match status" value="1"/>
</dbReference>
<dbReference type="InterPro" id="IPR051087">
    <property type="entry name" value="Mitochondrial_ACSM"/>
</dbReference>
<dbReference type="Pfam" id="PF13193">
    <property type="entry name" value="AMP-binding_C"/>
    <property type="match status" value="1"/>
</dbReference>
<dbReference type="GO" id="GO:0004321">
    <property type="term" value="F:fatty-acyl-CoA synthase activity"/>
    <property type="evidence" value="ECO:0007669"/>
    <property type="project" value="TreeGrafter"/>
</dbReference>
<keyword evidence="9" id="KW-1185">Reference proteome</keyword>
<dbReference type="GO" id="GO:0015645">
    <property type="term" value="F:fatty acid ligase activity"/>
    <property type="evidence" value="ECO:0007669"/>
    <property type="project" value="TreeGrafter"/>
</dbReference>
<comment type="similarity">
    <text evidence="1">Belongs to the ATP-dependent AMP-binding enzyme family.</text>
</comment>
<dbReference type="SUPFAM" id="SSF56801">
    <property type="entry name" value="Acetyl-CoA synthetase-like"/>
    <property type="match status" value="1"/>
</dbReference>
<name>A0A239SF40_9BURK</name>
<dbReference type="InterPro" id="IPR045851">
    <property type="entry name" value="AMP-bd_C_sf"/>
</dbReference>
<organism evidence="8 9">
    <name type="scientific">Pandoraea sputorum</name>
    <dbReference type="NCBI Taxonomy" id="93222"/>
    <lineage>
        <taxon>Bacteria</taxon>
        <taxon>Pseudomonadati</taxon>
        <taxon>Pseudomonadota</taxon>
        <taxon>Betaproteobacteria</taxon>
        <taxon>Burkholderiales</taxon>
        <taxon>Burkholderiaceae</taxon>
        <taxon>Pandoraea</taxon>
    </lineage>
</organism>
<accession>A0A239SF40</accession>
<dbReference type="AlphaFoldDB" id="A0A239SF40"/>
<gene>
    <name evidence="8" type="primary">acsA_3</name>
    <name evidence="8" type="ORF">SAMEA4530655_01766</name>
</gene>
<keyword evidence="2 8" id="KW-0436">Ligase</keyword>
<feature type="region of interest" description="Disordered" evidence="5">
    <location>
        <begin position="1"/>
        <end position="35"/>
    </location>
</feature>
<dbReference type="InterPro" id="IPR025110">
    <property type="entry name" value="AMP-bd_C"/>
</dbReference>
<protein>
    <submittedName>
        <fullName evidence="8">Acetyl-coenzyme A synthetase</fullName>
        <ecNumber evidence="8">6.2.1.1</ecNumber>
    </submittedName>
</protein>
<dbReference type="EC" id="6.2.1.1" evidence="8"/>
<proteinExistence type="inferred from homology"/>
<sequence>MDADTSRAPAQETSNDASGERVTHTPNKNATNPANANTAAASFTWQIPTLYNIGVDVCDKWADGSNRLALIHESADGALVRLTFDVLKQLSNQLANEWRANGVKAGDRIGIFLPQSPATLVAHVAAYKLGAIAVPLFTLFGPEALAYRLQNSGAAVLVTDLASIGKIDDIRAELPDLRLVYVVHDDLPEAHHHVADDQDWGVAEDGLLALWPAIASRDTHFEPVQTRADAPAVIIYTSGTTGKPKGALHAHRVLLGHLPGVETSHNGFPQEGDLIWTPADWAWIGGLLDVLLPALHHGVPVLSRRFEKFDPVAAFDLMARHGVRNTFLPPTALKMLRTVASPRDHWPLQLRSVASGGESLGPELLAWGREHLGVDINEFYGQTECNMVVSSCAAEFPALPGAIGRAVRGHDVTIVDDEGTPLPTGAVGNIAIARPNPVMFLGYWHNPDATMDKYRGDFLLTGDSGFVDENGYITFTGRSDDVITSAGYRIGPGPIEDCLIRHPSVQFAAVVGEPDDLRTEIVKAFVVLREGHEPSDALAKEIQDFVKHRLAAHEYPRKVVFLPELPMTVTGKIIRKALREMGASLG</sequence>
<dbReference type="Gene3D" id="3.40.50.12780">
    <property type="entry name" value="N-terminal domain of ligase-like"/>
    <property type="match status" value="1"/>
</dbReference>
<dbReference type="EMBL" id="LT906435">
    <property type="protein sequence ID" value="SNU84011.1"/>
    <property type="molecule type" value="Genomic_DNA"/>
</dbReference>
<evidence type="ECO:0000313" key="9">
    <source>
        <dbReference type="Proteomes" id="UP000215126"/>
    </source>
</evidence>
<dbReference type="Proteomes" id="UP000215126">
    <property type="component" value="Chromosome 1"/>
</dbReference>
<reference evidence="8 9" key="1">
    <citation type="submission" date="2017-06" db="EMBL/GenBank/DDBJ databases">
        <authorList>
            <consortium name="Pathogen Informatics"/>
        </authorList>
    </citation>
    <scope>NUCLEOTIDE SEQUENCE [LARGE SCALE GENOMIC DNA]</scope>
    <source>
        <strain evidence="8 9">NCTC13161</strain>
    </source>
</reference>
<dbReference type="GO" id="GO:0006637">
    <property type="term" value="P:acyl-CoA metabolic process"/>
    <property type="evidence" value="ECO:0007669"/>
    <property type="project" value="TreeGrafter"/>
</dbReference>